<feature type="compositionally biased region" description="Low complexity" evidence="1">
    <location>
        <begin position="487"/>
        <end position="527"/>
    </location>
</feature>
<dbReference type="EMBL" id="CP017556">
    <property type="protein sequence ID" value="AOW03492.1"/>
    <property type="molecule type" value="Genomic_DNA"/>
</dbReference>
<evidence type="ECO:0000313" key="4">
    <source>
        <dbReference type="Proteomes" id="UP000182444"/>
    </source>
</evidence>
<feature type="compositionally biased region" description="Polar residues" evidence="1">
    <location>
        <begin position="161"/>
        <end position="173"/>
    </location>
</feature>
<sequence>MFRLPEDPSKAWIRVGHVTDGDAGGHGDGDGGDDPSRVAQQLGRVQVTPVHPSSVRHRHRQEISVLTELQSLATAETVHLLRLRISQRLAELGAGPQGPQTLLQLFESVCGWTTGLVTQTQKPGFSTSPTSETASELHSDITPVTTNGSNPGSFGSAPSMVASQTSDRPSATATALTSNMTRQMKHKQMGSATNTGANTNAYTNTNTNSIQLSTVSKGYYANLDTAPGLTLAKMLCASPEYALRESYFQKCFPMHRKQFEHATQPRSFLRTPRFKKVLISPDCTMIAMVGDRHWEVFKVGENFNYPPTLHCEGQMNGVHGRLNEARYPKKDRYAKDEVVAEVLPPGPADLGDFEWEFNHASLSNRYLAITGTKGMVRVFDLEKLGKPIYTYRSDFNAQAIALSSSGSLLVCSITGRDLKTDAVKPMIALHNLGDLRRKVRVRRDSARETGREGGSRDTPGTSRDRRDSTVSSQRRDSVSTSQRRDSVSTSTISRTSTSRTAESTHSNSSSSTFGLTRGSPTTLTTPYTDPVTRLIISAQETSILCATETQSRFFVIDVQSPVEPRLIMKSARRADSSPESEGITDLAFFPNQQVVVVASLAKDSPPIVVDTNVRNLHPALPPTSVSQPSLLSRLDSLGYNIHCVAVSPRGDAMAFVDKSGLVYVVYLDPHTYAARKTVLVAEVGSAQNAYEAAAVRFSADGQVLFTVDYKGVCHIQDWGAGMPNHAGVGKSRGDTFEQSWDPGSETLRSLDKLSVDLIPGLFSAAMLLQCFTSAAYALTLLVAFTDPVRSMIAVL</sequence>
<feature type="transmembrane region" description="Helical" evidence="2">
    <location>
        <begin position="757"/>
        <end position="784"/>
    </location>
</feature>
<feature type="region of interest" description="Disordered" evidence="1">
    <location>
        <begin position="17"/>
        <end position="37"/>
    </location>
</feature>
<reference evidence="3 4" key="1">
    <citation type="journal article" date="2016" name="PLoS ONE">
        <title>Sequence Assembly of Yarrowia lipolytica Strain W29/CLIB89 Shows Transposable Element Diversity.</title>
        <authorList>
            <person name="Magnan C."/>
            <person name="Yu J."/>
            <person name="Chang I."/>
            <person name="Jahn E."/>
            <person name="Kanomata Y."/>
            <person name="Wu J."/>
            <person name="Zeller M."/>
            <person name="Oakes M."/>
            <person name="Baldi P."/>
            <person name="Sandmeyer S."/>
        </authorList>
    </citation>
    <scope>NUCLEOTIDE SEQUENCE [LARGE SCALE GENOMIC DNA]</scope>
    <source>
        <strain evidence="4">CLIB89(W29)</strain>
    </source>
</reference>
<dbReference type="Gene3D" id="2.130.10.10">
    <property type="entry name" value="YVTN repeat-like/Quinoprotein amine dehydrogenase"/>
    <property type="match status" value="1"/>
</dbReference>
<dbReference type="KEGG" id="yli:2910537"/>
<dbReference type="eggNOG" id="ENOG502QUFR">
    <property type="taxonomic scope" value="Eukaryota"/>
</dbReference>
<evidence type="ECO:0000256" key="1">
    <source>
        <dbReference type="SAM" id="MobiDB-lite"/>
    </source>
</evidence>
<dbReference type="SUPFAM" id="SSF50978">
    <property type="entry name" value="WD40 repeat-like"/>
    <property type="match status" value="1"/>
</dbReference>
<organism evidence="3 4">
    <name type="scientific">Yarrowia lipolytica</name>
    <name type="common">Candida lipolytica</name>
    <dbReference type="NCBI Taxonomy" id="4952"/>
    <lineage>
        <taxon>Eukaryota</taxon>
        <taxon>Fungi</taxon>
        <taxon>Dikarya</taxon>
        <taxon>Ascomycota</taxon>
        <taxon>Saccharomycotina</taxon>
        <taxon>Dipodascomycetes</taxon>
        <taxon>Dipodascales</taxon>
        <taxon>Dipodascales incertae sedis</taxon>
        <taxon>Yarrowia</taxon>
    </lineage>
</organism>
<keyword evidence="2" id="KW-0812">Transmembrane</keyword>
<dbReference type="RefSeq" id="XP_502335.3">
    <property type="nucleotide sequence ID" value="XM_502335.3"/>
</dbReference>
<feature type="compositionally biased region" description="Basic and acidic residues" evidence="1">
    <location>
        <begin position="17"/>
        <end position="29"/>
    </location>
</feature>
<keyword evidence="2" id="KW-1133">Transmembrane helix</keyword>
<evidence type="ECO:0000256" key="2">
    <source>
        <dbReference type="SAM" id="Phobius"/>
    </source>
</evidence>
<evidence type="ECO:0000313" key="3">
    <source>
        <dbReference type="EMBL" id="AOW03492.1"/>
    </source>
</evidence>
<dbReference type="InterPro" id="IPR015943">
    <property type="entry name" value="WD40/YVTN_repeat-like_dom_sf"/>
</dbReference>
<dbReference type="GeneID" id="2910537"/>
<dbReference type="VEuPathDB" id="FungiDB:YALI1_D03278g"/>
<dbReference type="InterPro" id="IPR036322">
    <property type="entry name" value="WD40_repeat_dom_sf"/>
</dbReference>
<dbReference type="Proteomes" id="UP000182444">
    <property type="component" value="Chromosome 1D"/>
</dbReference>
<feature type="region of interest" description="Disordered" evidence="1">
    <location>
        <begin position="440"/>
        <end position="527"/>
    </location>
</feature>
<proteinExistence type="predicted"/>
<accession>A0A1D8NCY9</accession>
<feature type="region of interest" description="Disordered" evidence="1">
    <location>
        <begin position="120"/>
        <end position="173"/>
    </location>
</feature>
<name>A0A1D8NCY9_YARLL</name>
<dbReference type="VEuPathDB" id="FungiDB:YALI0_D02673g"/>
<feature type="compositionally biased region" description="Polar residues" evidence="1">
    <location>
        <begin position="120"/>
        <end position="153"/>
    </location>
</feature>
<keyword evidence="2" id="KW-0472">Membrane</keyword>
<protein>
    <submittedName>
        <fullName evidence="3">Uncharacterized protein</fullName>
    </submittedName>
</protein>
<dbReference type="AlphaFoldDB" id="A0A1D8NCY9"/>
<gene>
    <name evidence="3" type="ORF">YALI1_D03278g</name>
</gene>
<feature type="compositionally biased region" description="Basic and acidic residues" evidence="1">
    <location>
        <begin position="442"/>
        <end position="455"/>
    </location>
</feature>
<feature type="compositionally biased region" description="Basic and acidic residues" evidence="1">
    <location>
        <begin position="462"/>
        <end position="486"/>
    </location>
</feature>